<protein>
    <submittedName>
        <fullName evidence="3">EamA-like transporter family protein</fullName>
    </submittedName>
</protein>
<dbReference type="InterPro" id="IPR037185">
    <property type="entry name" value="EmrE-like"/>
</dbReference>
<dbReference type="SUPFAM" id="SSF103481">
    <property type="entry name" value="Multidrug resistance efflux transporter EmrE"/>
    <property type="match status" value="2"/>
</dbReference>
<dbReference type="Pfam" id="PF00892">
    <property type="entry name" value="EamA"/>
    <property type="match status" value="1"/>
</dbReference>
<feature type="transmembrane region" description="Helical" evidence="1">
    <location>
        <begin position="99"/>
        <end position="132"/>
    </location>
</feature>
<feature type="transmembrane region" description="Helical" evidence="1">
    <location>
        <begin position="25"/>
        <end position="46"/>
    </location>
</feature>
<dbReference type="OrthoDB" id="1524053at2"/>
<comment type="caution">
    <text evidence="3">The sequence shown here is derived from an EMBL/GenBank/DDBJ whole genome shotgun (WGS) entry which is preliminary data.</text>
</comment>
<gene>
    <name evidence="3" type="ORF">EV694_0320</name>
</gene>
<dbReference type="InterPro" id="IPR000620">
    <property type="entry name" value="EamA_dom"/>
</dbReference>
<keyword evidence="4" id="KW-1185">Reference proteome</keyword>
<feature type="transmembrane region" description="Helical" evidence="1">
    <location>
        <begin position="58"/>
        <end position="79"/>
    </location>
</feature>
<accession>A0A4R1G7R0</accession>
<feature type="transmembrane region" description="Helical" evidence="1">
    <location>
        <begin position="235"/>
        <end position="256"/>
    </location>
</feature>
<keyword evidence="1" id="KW-0812">Transmembrane</keyword>
<evidence type="ECO:0000313" key="3">
    <source>
        <dbReference type="EMBL" id="TCK01699.1"/>
    </source>
</evidence>
<dbReference type="AlphaFoldDB" id="A0A4R1G7R0"/>
<evidence type="ECO:0000256" key="1">
    <source>
        <dbReference type="SAM" id="Phobius"/>
    </source>
</evidence>
<keyword evidence="1" id="KW-0472">Membrane</keyword>
<evidence type="ECO:0000313" key="4">
    <source>
        <dbReference type="Proteomes" id="UP000294702"/>
    </source>
</evidence>
<proteinExistence type="predicted"/>
<name>A0A4R1G7R0_9PAST</name>
<evidence type="ECO:0000259" key="2">
    <source>
        <dbReference type="Pfam" id="PF00892"/>
    </source>
</evidence>
<keyword evidence="1" id="KW-1133">Transmembrane helix</keyword>
<feature type="domain" description="EamA" evidence="2">
    <location>
        <begin position="146"/>
        <end position="279"/>
    </location>
</feature>
<dbReference type="Proteomes" id="UP000294702">
    <property type="component" value="Unassembled WGS sequence"/>
</dbReference>
<dbReference type="EMBL" id="SMFT01000001">
    <property type="protein sequence ID" value="TCK01699.1"/>
    <property type="molecule type" value="Genomic_DNA"/>
</dbReference>
<feature type="transmembrane region" description="Helical" evidence="1">
    <location>
        <begin position="263"/>
        <end position="281"/>
    </location>
</feature>
<reference evidence="3 4" key="1">
    <citation type="submission" date="2019-03" db="EMBL/GenBank/DDBJ databases">
        <title>Genomic Encyclopedia of Type Strains, Phase IV (KMG-IV): sequencing the most valuable type-strain genomes for metagenomic binning, comparative biology and taxonomic classification.</title>
        <authorList>
            <person name="Goeker M."/>
        </authorList>
    </citation>
    <scope>NUCLEOTIDE SEQUENCE [LARGE SCALE GENOMIC DNA]</scope>
    <source>
        <strain evidence="3 4">DSM 15534</strain>
    </source>
</reference>
<dbReference type="GO" id="GO:0016020">
    <property type="term" value="C:membrane"/>
    <property type="evidence" value="ECO:0007669"/>
    <property type="project" value="InterPro"/>
</dbReference>
<dbReference type="Gene3D" id="1.10.3730.20">
    <property type="match status" value="1"/>
</dbReference>
<dbReference type="RefSeq" id="WP_132688281.1">
    <property type="nucleotide sequence ID" value="NZ_SMFT01000001.1"/>
</dbReference>
<feature type="transmembrane region" description="Helical" evidence="1">
    <location>
        <begin position="205"/>
        <end position="223"/>
    </location>
</feature>
<sequence>MAFLILAVFFSVSVAILLKIVKSKALIQQAIAINYIVALAWCYFLLKPNLSHFASASYTYFLLLLGLGILLPAIFVFMAKAVQYAGIVRADAAQRLSLFLQILAALFFFNEQITTGKFIGIVLAFVAFFCLLNKPHQPQLQQIKTASLYLILVWFGYATIGILFKLIAKMGQNFPTALFFAFLFAGIMMLSYLFINKIQWQRQSLWLGLLLGSLNFCNILFYIKAHQHFHQNPTLVFAGMDIGVICLGTLIGAYYFKEKMSKLNGLGIGLGIISILCLFYLDLFI</sequence>
<organism evidence="3 4">
    <name type="scientific">Volucribacter psittacicida</name>
    <dbReference type="NCBI Taxonomy" id="203482"/>
    <lineage>
        <taxon>Bacteria</taxon>
        <taxon>Pseudomonadati</taxon>
        <taxon>Pseudomonadota</taxon>
        <taxon>Gammaproteobacteria</taxon>
        <taxon>Pasteurellales</taxon>
        <taxon>Pasteurellaceae</taxon>
        <taxon>Volucribacter</taxon>
    </lineage>
</organism>
<feature type="transmembrane region" description="Helical" evidence="1">
    <location>
        <begin position="148"/>
        <end position="168"/>
    </location>
</feature>
<feature type="transmembrane region" description="Helical" evidence="1">
    <location>
        <begin position="174"/>
        <end position="193"/>
    </location>
</feature>